<feature type="compositionally biased region" description="Polar residues" evidence="1">
    <location>
        <begin position="120"/>
        <end position="129"/>
    </location>
</feature>
<dbReference type="AlphaFoldDB" id="A0AAN7R5B0"/>
<comment type="caution">
    <text evidence="2">The sequence shown here is derived from an EMBL/GenBank/DDBJ whole genome shotgun (WGS) entry which is preliminary data.</text>
</comment>
<feature type="region of interest" description="Disordered" evidence="1">
    <location>
        <begin position="181"/>
        <end position="208"/>
    </location>
</feature>
<feature type="compositionally biased region" description="Polar residues" evidence="1">
    <location>
        <begin position="147"/>
        <end position="159"/>
    </location>
</feature>
<feature type="compositionally biased region" description="Basic and acidic residues" evidence="1">
    <location>
        <begin position="131"/>
        <end position="140"/>
    </location>
</feature>
<dbReference type="PANTHER" id="PTHR33871">
    <property type="entry name" value="OS05G0503100 PROTEIN-RELATED"/>
    <property type="match status" value="1"/>
</dbReference>
<organism evidence="2 3">
    <name type="scientific">Trapa natans</name>
    <name type="common">Water chestnut</name>
    <dbReference type="NCBI Taxonomy" id="22666"/>
    <lineage>
        <taxon>Eukaryota</taxon>
        <taxon>Viridiplantae</taxon>
        <taxon>Streptophyta</taxon>
        <taxon>Embryophyta</taxon>
        <taxon>Tracheophyta</taxon>
        <taxon>Spermatophyta</taxon>
        <taxon>Magnoliopsida</taxon>
        <taxon>eudicotyledons</taxon>
        <taxon>Gunneridae</taxon>
        <taxon>Pentapetalae</taxon>
        <taxon>rosids</taxon>
        <taxon>malvids</taxon>
        <taxon>Myrtales</taxon>
        <taxon>Lythraceae</taxon>
        <taxon>Trapa</taxon>
    </lineage>
</organism>
<keyword evidence="3" id="KW-1185">Reference proteome</keyword>
<evidence type="ECO:0000313" key="3">
    <source>
        <dbReference type="Proteomes" id="UP001346149"/>
    </source>
</evidence>
<sequence length="279" mass="31808">MGCCTSRDTGKRGYQCHSSTRVPALPPSLGDPPPKEEDTAVKEVLPEMDFPGRKPLEVTRAGDSRRFQFEDDLPETHMFFNNLEDAVELETLCEYYKMYSTSRETEETSGTPWENRRQQRLNTHGSRNRSPIKEPREHPSAGRASGHSRSQPISPTRSAQELGPEFQGAWRRELSGVPKARQCNMRSGISQRLSRSQSPVRRARRRDKPSWMAGMYPVKADIGRGWSWESAGCQEDAYVERTEETSEEVVPEDITNFAEQQNESLIDNPHVSLECFIFL</sequence>
<feature type="compositionally biased region" description="Polar residues" evidence="1">
    <location>
        <begin position="184"/>
        <end position="193"/>
    </location>
</feature>
<dbReference type="Proteomes" id="UP001346149">
    <property type="component" value="Unassembled WGS sequence"/>
</dbReference>
<reference evidence="2 3" key="1">
    <citation type="journal article" date="2023" name="Hortic Res">
        <title>Pangenome of water caltrop reveals structural variations and asymmetric subgenome divergence after allopolyploidization.</title>
        <authorList>
            <person name="Zhang X."/>
            <person name="Chen Y."/>
            <person name="Wang L."/>
            <person name="Yuan Y."/>
            <person name="Fang M."/>
            <person name="Shi L."/>
            <person name="Lu R."/>
            <person name="Comes H.P."/>
            <person name="Ma Y."/>
            <person name="Chen Y."/>
            <person name="Huang G."/>
            <person name="Zhou Y."/>
            <person name="Zheng Z."/>
            <person name="Qiu Y."/>
        </authorList>
    </citation>
    <scope>NUCLEOTIDE SEQUENCE [LARGE SCALE GENOMIC DNA]</scope>
    <source>
        <strain evidence="2">F231</strain>
    </source>
</reference>
<protein>
    <submittedName>
        <fullName evidence="2">Uncharacterized protein</fullName>
    </submittedName>
</protein>
<evidence type="ECO:0000313" key="2">
    <source>
        <dbReference type="EMBL" id="KAK4792604.1"/>
    </source>
</evidence>
<feature type="region of interest" description="Disordered" evidence="1">
    <location>
        <begin position="1"/>
        <end position="38"/>
    </location>
</feature>
<name>A0AAN7R5B0_TRANT</name>
<accession>A0AAN7R5B0</accession>
<evidence type="ECO:0000256" key="1">
    <source>
        <dbReference type="SAM" id="MobiDB-lite"/>
    </source>
</evidence>
<dbReference type="PANTHER" id="PTHR33871:SF1">
    <property type="entry name" value="OS05G0503100 PROTEIN"/>
    <property type="match status" value="1"/>
</dbReference>
<dbReference type="EMBL" id="JAXQNO010000008">
    <property type="protein sequence ID" value="KAK4792604.1"/>
    <property type="molecule type" value="Genomic_DNA"/>
</dbReference>
<gene>
    <name evidence="2" type="ORF">SAY86_023039</name>
</gene>
<feature type="region of interest" description="Disordered" evidence="1">
    <location>
        <begin position="103"/>
        <end position="164"/>
    </location>
</feature>
<proteinExistence type="predicted"/>